<evidence type="ECO:0000256" key="9">
    <source>
        <dbReference type="ARBA" id="ARBA00023136"/>
    </source>
</evidence>
<organism evidence="13 14">
    <name type="scientific">Toxocara canis</name>
    <name type="common">Canine roundworm</name>
    <dbReference type="NCBI Taxonomy" id="6265"/>
    <lineage>
        <taxon>Eukaryota</taxon>
        <taxon>Metazoa</taxon>
        <taxon>Ecdysozoa</taxon>
        <taxon>Nematoda</taxon>
        <taxon>Chromadorea</taxon>
        <taxon>Rhabditida</taxon>
        <taxon>Spirurina</taxon>
        <taxon>Ascaridomorpha</taxon>
        <taxon>Ascaridoidea</taxon>
        <taxon>Toxocaridae</taxon>
        <taxon>Toxocara</taxon>
    </lineage>
</organism>
<evidence type="ECO:0000256" key="4">
    <source>
        <dbReference type="ARBA" id="ARBA00022692"/>
    </source>
</evidence>
<evidence type="ECO:0000256" key="6">
    <source>
        <dbReference type="ARBA" id="ARBA00022792"/>
    </source>
</evidence>
<dbReference type="EMBL" id="UYWY01026200">
    <property type="protein sequence ID" value="VDM50285.1"/>
    <property type="molecule type" value="Genomic_DNA"/>
</dbReference>
<sequence length="307" mass="34459">MGICVFGVLKIISGRGELEDFNSTEVIAKLQCMVLDRKRAGNNVFLGHAQRVCSFVAQSIQGDARSFKREDLGAAERVQARTLPFASQLLSYFGCGPIRRPFGAQRERSKRPLRATKKSLFNAFQVNPLKYHDIVNGFSTAIKDEGFRALVNGWAPSCVGYSLQGLRKFGFYRIFKLYYSEWLGKVRILSSGNVSDVALFLACTSISPCISTKTRCVLWVLPPRSLLFEEIAYQRRTSLYLAASASAEFFTDILFASMKVTKMCIQTHLVHRQLSKDASQLFGATRESWTYTKASWKTTSCVLSICE</sequence>
<evidence type="ECO:0000256" key="10">
    <source>
        <dbReference type="PROSITE-ProRule" id="PRU00282"/>
    </source>
</evidence>
<proteinExistence type="inferred from homology"/>
<dbReference type="GO" id="GO:0005315">
    <property type="term" value="F:phosphate transmembrane transporter activity"/>
    <property type="evidence" value="ECO:0007669"/>
    <property type="project" value="InterPro"/>
</dbReference>
<keyword evidence="3 11" id="KW-0813">Transport</keyword>
<dbReference type="InterPro" id="IPR044677">
    <property type="entry name" value="SLC25A3/Pic2/Mir1-like"/>
</dbReference>
<evidence type="ECO:0000256" key="8">
    <source>
        <dbReference type="ARBA" id="ARBA00023128"/>
    </source>
</evidence>
<dbReference type="InterPro" id="IPR018108">
    <property type="entry name" value="MCP_transmembrane"/>
</dbReference>
<keyword evidence="4 10" id="KW-0812">Transmembrane</keyword>
<keyword evidence="6" id="KW-0999">Mitochondrion inner membrane</keyword>
<evidence type="ECO:0000256" key="7">
    <source>
        <dbReference type="ARBA" id="ARBA00022989"/>
    </source>
</evidence>
<dbReference type="GO" id="GO:0005743">
    <property type="term" value="C:mitochondrial inner membrane"/>
    <property type="evidence" value="ECO:0007669"/>
    <property type="project" value="UniProtKB-SubCell"/>
</dbReference>
<keyword evidence="9 10" id="KW-0472">Membrane</keyword>
<accession>A0A183VDZ4</accession>
<dbReference type="AlphaFoldDB" id="A0A183VDZ4"/>
<name>A0A183VDZ4_TOXCA</name>
<dbReference type="WBParaSite" id="TCNE_0001896801-mRNA-1">
    <property type="protein sequence ID" value="TCNE_0001896801-mRNA-1"/>
    <property type="gene ID" value="TCNE_0001896801"/>
</dbReference>
<dbReference type="Gene3D" id="1.50.40.10">
    <property type="entry name" value="Mitochondrial carrier domain"/>
    <property type="match status" value="1"/>
</dbReference>
<evidence type="ECO:0000256" key="11">
    <source>
        <dbReference type="RuleBase" id="RU000488"/>
    </source>
</evidence>
<keyword evidence="13" id="KW-1185">Reference proteome</keyword>
<evidence type="ECO:0000256" key="5">
    <source>
        <dbReference type="ARBA" id="ARBA00022737"/>
    </source>
</evidence>
<keyword evidence="5" id="KW-0677">Repeat</keyword>
<gene>
    <name evidence="12" type="ORF">TCNE_LOCUS18964</name>
</gene>
<reference evidence="12 13" key="2">
    <citation type="submission" date="2018-11" db="EMBL/GenBank/DDBJ databases">
        <authorList>
            <consortium name="Pathogen Informatics"/>
        </authorList>
    </citation>
    <scope>NUCLEOTIDE SEQUENCE [LARGE SCALE GENOMIC DNA]</scope>
</reference>
<keyword evidence="8" id="KW-0496">Mitochondrion</keyword>
<comment type="subcellular location">
    <subcellularLocation>
        <location evidence="1">Mitochondrion inner membrane</location>
        <topology evidence="1">Multi-pass membrane protein</topology>
    </subcellularLocation>
</comment>
<feature type="repeat" description="Solcar" evidence="10">
    <location>
        <begin position="83"/>
        <end position="178"/>
    </location>
</feature>
<reference evidence="14" key="1">
    <citation type="submission" date="2016-06" db="UniProtKB">
        <authorList>
            <consortium name="WormBaseParasite"/>
        </authorList>
    </citation>
    <scope>IDENTIFICATION</scope>
</reference>
<evidence type="ECO:0000313" key="12">
    <source>
        <dbReference type="EMBL" id="VDM50285.1"/>
    </source>
</evidence>
<evidence type="ECO:0000256" key="1">
    <source>
        <dbReference type="ARBA" id="ARBA00004448"/>
    </source>
</evidence>
<dbReference type="SUPFAM" id="SSF103506">
    <property type="entry name" value="Mitochondrial carrier"/>
    <property type="match status" value="1"/>
</dbReference>
<evidence type="ECO:0000256" key="2">
    <source>
        <dbReference type="ARBA" id="ARBA00006375"/>
    </source>
</evidence>
<dbReference type="PROSITE" id="PS50920">
    <property type="entry name" value="SOLCAR"/>
    <property type="match status" value="1"/>
</dbReference>
<evidence type="ECO:0000313" key="13">
    <source>
        <dbReference type="Proteomes" id="UP000050794"/>
    </source>
</evidence>
<dbReference type="Proteomes" id="UP000050794">
    <property type="component" value="Unassembled WGS sequence"/>
</dbReference>
<comment type="similarity">
    <text evidence="2 11">Belongs to the mitochondrial carrier (TC 2.A.29) family.</text>
</comment>
<evidence type="ECO:0000313" key="14">
    <source>
        <dbReference type="WBParaSite" id="TCNE_0001896801-mRNA-1"/>
    </source>
</evidence>
<keyword evidence="7" id="KW-1133">Transmembrane helix</keyword>
<dbReference type="PANTHER" id="PTHR45671">
    <property type="entry name" value="SOLUTE CARRIER FAMILY 25 (MITOCHONDRIAL CARRIER PHOSPHATE CARRIER), MEMBER 3, LIKE-RELATED-RELATED"/>
    <property type="match status" value="1"/>
</dbReference>
<evidence type="ECO:0000256" key="3">
    <source>
        <dbReference type="ARBA" id="ARBA00022448"/>
    </source>
</evidence>
<dbReference type="PANTHER" id="PTHR45671:SF10">
    <property type="entry name" value="SOLUTE CARRIER FAMILY 25 MEMBER 3"/>
    <property type="match status" value="1"/>
</dbReference>
<protein>
    <submittedName>
        <fullName evidence="14">Phosphate carrier protein, mitochondrial</fullName>
    </submittedName>
</protein>
<dbReference type="Pfam" id="PF00153">
    <property type="entry name" value="Mito_carr"/>
    <property type="match status" value="1"/>
</dbReference>
<dbReference type="GO" id="GO:1990547">
    <property type="term" value="P:mitochondrial phosphate ion transmembrane transport"/>
    <property type="evidence" value="ECO:0007669"/>
    <property type="project" value="InterPro"/>
</dbReference>
<dbReference type="InterPro" id="IPR023395">
    <property type="entry name" value="MCP_dom_sf"/>
</dbReference>